<evidence type="ECO:0000313" key="2">
    <source>
        <dbReference type="Proteomes" id="UP000184097"/>
    </source>
</evidence>
<dbReference type="Proteomes" id="UP000184097">
    <property type="component" value="Unassembled WGS sequence"/>
</dbReference>
<evidence type="ECO:0000313" key="1">
    <source>
        <dbReference type="EMBL" id="SHN59751.1"/>
    </source>
</evidence>
<accession>A0A1M7SMU5</accession>
<dbReference type="EMBL" id="FRDH01000008">
    <property type="protein sequence ID" value="SHN59751.1"/>
    <property type="molecule type" value="Genomic_DNA"/>
</dbReference>
<dbReference type="AlphaFoldDB" id="A0A1M7SMU5"/>
<proteinExistence type="predicted"/>
<gene>
    <name evidence="1" type="ORF">SAMN02745247_02103</name>
</gene>
<organism evidence="1 2">
    <name type="scientific">Butyrivibrio hungatei DSM 14810</name>
    <dbReference type="NCBI Taxonomy" id="1121132"/>
    <lineage>
        <taxon>Bacteria</taxon>
        <taxon>Bacillati</taxon>
        <taxon>Bacillota</taxon>
        <taxon>Clostridia</taxon>
        <taxon>Lachnospirales</taxon>
        <taxon>Lachnospiraceae</taxon>
        <taxon>Butyrivibrio</taxon>
    </lineage>
</organism>
<protein>
    <submittedName>
        <fullName evidence="1">Uncharacterized protein</fullName>
    </submittedName>
</protein>
<name>A0A1M7SMU5_9FIRM</name>
<dbReference type="RefSeq" id="WP_278300542.1">
    <property type="nucleotide sequence ID" value="NZ_FRDH01000008.1"/>
</dbReference>
<sequence>MKAAIVLLLGILLLIVAITDYESIRDDIKRQQDKENERDG</sequence>
<reference evidence="1 2" key="1">
    <citation type="submission" date="2016-12" db="EMBL/GenBank/DDBJ databases">
        <authorList>
            <person name="Song W.-J."/>
            <person name="Kurnit D.M."/>
        </authorList>
    </citation>
    <scope>NUCLEOTIDE SEQUENCE [LARGE SCALE GENOMIC DNA]</scope>
    <source>
        <strain evidence="1 2">DSM 14810</strain>
    </source>
</reference>